<dbReference type="AlphaFoldDB" id="A0A2P9AF40"/>
<accession>A0A2P9AF40</accession>
<evidence type="ECO:0000313" key="3">
    <source>
        <dbReference type="Proteomes" id="UP000245698"/>
    </source>
</evidence>
<sequence>MNVIVKSALAGFVASIGFGPVSSFAQDTPCTCTTPYQGAGNSIGSIGRANGDVMVSQAAGYGPAKAGSALDFGSRVVVGARGSASVNIGGCNLDVPANSSLDISRVENNICLKVVGSEQSAAVGVSPEHTGQIAPGAAANSRLPLFLFGGMAGTAGVLSATQDDGDSVSP</sequence>
<keyword evidence="3" id="KW-1185">Reference proteome</keyword>
<feature type="chain" id="PRO_5017548238" evidence="1">
    <location>
        <begin position="26"/>
        <end position="170"/>
    </location>
</feature>
<organism evidence="2 3">
    <name type="scientific">Mesorhizobium delmotii</name>
    <dbReference type="NCBI Taxonomy" id="1631247"/>
    <lineage>
        <taxon>Bacteria</taxon>
        <taxon>Pseudomonadati</taxon>
        <taxon>Pseudomonadota</taxon>
        <taxon>Alphaproteobacteria</taxon>
        <taxon>Hyphomicrobiales</taxon>
        <taxon>Phyllobacteriaceae</taxon>
        <taxon>Mesorhizobium</taxon>
    </lineage>
</organism>
<name>A0A2P9AF40_9HYPH</name>
<dbReference type="Proteomes" id="UP000245698">
    <property type="component" value="Unassembled WGS sequence"/>
</dbReference>
<dbReference type="EMBL" id="FUIG01000013">
    <property type="protein sequence ID" value="SJM29749.1"/>
    <property type="molecule type" value="Genomic_DNA"/>
</dbReference>
<reference evidence="3" key="1">
    <citation type="submission" date="2016-12" db="EMBL/GenBank/DDBJ databases">
        <authorList>
            <person name="Brunel B."/>
        </authorList>
    </citation>
    <scope>NUCLEOTIDE SEQUENCE [LARGE SCALE GENOMIC DNA]</scope>
</reference>
<protein>
    <submittedName>
        <fullName evidence="2">Uncharacterized protein</fullName>
    </submittedName>
</protein>
<evidence type="ECO:0000313" key="2">
    <source>
        <dbReference type="EMBL" id="SJM29749.1"/>
    </source>
</evidence>
<proteinExistence type="predicted"/>
<keyword evidence="1" id="KW-0732">Signal</keyword>
<gene>
    <name evidence="2" type="ORF">BQ8482_111679</name>
</gene>
<feature type="signal peptide" evidence="1">
    <location>
        <begin position="1"/>
        <end position="25"/>
    </location>
</feature>
<evidence type="ECO:0000256" key="1">
    <source>
        <dbReference type="SAM" id="SignalP"/>
    </source>
</evidence>